<evidence type="ECO:0000313" key="2">
    <source>
        <dbReference type="Proteomes" id="UP000663850"/>
    </source>
</evidence>
<evidence type="ECO:0000313" key="1">
    <source>
        <dbReference type="EMBL" id="CAE6420402.1"/>
    </source>
</evidence>
<gene>
    <name evidence="1" type="ORF">RDB_LOCUS9283</name>
</gene>
<reference evidence="1" key="1">
    <citation type="submission" date="2021-01" db="EMBL/GenBank/DDBJ databases">
        <authorList>
            <person name="Kaushik A."/>
        </authorList>
    </citation>
    <scope>NUCLEOTIDE SEQUENCE</scope>
    <source>
        <strain evidence="1">Type strain: AG8-Rh-89/</strain>
    </source>
</reference>
<dbReference type="EMBL" id="CAJMWZ010000508">
    <property type="protein sequence ID" value="CAE6420402.1"/>
    <property type="molecule type" value="Genomic_DNA"/>
</dbReference>
<protein>
    <submittedName>
        <fullName evidence="1">Uncharacterized protein</fullName>
    </submittedName>
</protein>
<organism evidence="1 2">
    <name type="scientific">Rhizoctonia solani</name>
    <dbReference type="NCBI Taxonomy" id="456999"/>
    <lineage>
        <taxon>Eukaryota</taxon>
        <taxon>Fungi</taxon>
        <taxon>Dikarya</taxon>
        <taxon>Basidiomycota</taxon>
        <taxon>Agaricomycotina</taxon>
        <taxon>Agaricomycetes</taxon>
        <taxon>Cantharellales</taxon>
        <taxon>Ceratobasidiaceae</taxon>
        <taxon>Rhizoctonia</taxon>
    </lineage>
</organism>
<name>A0A8H2X8N0_9AGAM</name>
<proteinExistence type="predicted"/>
<sequence length="230" mass="25148">MASNAQAVVVPNNGVIIRRRPVWGAGGLLAQSVSGLVNVPGLKDVAFFAKEGAKALKAPKLNDVQTRKQIGSIEGLLDRVDSVDAALATSHDLDPPGFHSMAQTELDGVKSFQRNMMGFKSELERALGEKYSTKLARQSDIAQFLAQKNEQVSECVVDFCMDGSIQAHRVAHMHLESNQQMQALSVLLVEQSERMTGLECQIQILQRLLRGCIAFFFLLPQPLYIAVLTG</sequence>
<dbReference type="Proteomes" id="UP000663850">
    <property type="component" value="Unassembled WGS sequence"/>
</dbReference>
<dbReference type="AlphaFoldDB" id="A0A8H2X8N0"/>
<comment type="caution">
    <text evidence="1">The sequence shown here is derived from an EMBL/GenBank/DDBJ whole genome shotgun (WGS) entry which is preliminary data.</text>
</comment>
<accession>A0A8H2X8N0</accession>